<evidence type="ECO:0000256" key="1">
    <source>
        <dbReference type="SAM" id="MobiDB-lite"/>
    </source>
</evidence>
<dbReference type="AlphaFoldDB" id="A0A7Y9JKI8"/>
<dbReference type="EMBL" id="JACCBA010000001">
    <property type="protein sequence ID" value="NYD51683.1"/>
    <property type="molecule type" value="Genomic_DNA"/>
</dbReference>
<accession>A0A7Y9JKI8</accession>
<proteinExistence type="predicted"/>
<organism evidence="2 3">
    <name type="scientific">Actinomadura luteofluorescens</name>
    <dbReference type="NCBI Taxonomy" id="46163"/>
    <lineage>
        <taxon>Bacteria</taxon>
        <taxon>Bacillati</taxon>
        <taxon>Actinomycetota</taxon>
        <taxon>Actinomycetes</taxon>
        <taxon>Streptosporangiales</taxon>
        <taxon>Thermomonosporaceae</taxon>
        <taxon>Actinomadura</taxon>
    </lineage>
</organism>
<comment type="caution">
    <text evidence="2">The sequence shown here is derived from an EMBL/GenBank/DDBJ whole genome shotgun (WGS) entry which is preliminary data.</text>
</comment>
<feature type="region of interest" description="Disordered" evidence="1">
    <location>
        <begin position="1"/>
        <end position="64"/>
    </location>
</feature>
<keyword evidence="3" id="KW-1185">Reference proteome</keyword>
<evidence type="ECO:0000313" key="3">
    <source>
        <dbReference type="Proteomes" id="UP000529783"/>
    </source>
</evidence>
<evidence type="ECO:0000313" key="2">
    <source>
        <dbReference type="EMBL" id="NYD51683.1"/>
    </source>
</evidence>
<dbReference type="Proteomes" id="UP000529783">
    <property type="component" value="Unassembled WGS sequence"/>
</dbReference>
<reference evidence="2 3" key="1">
    <citation type="submission" date="2020-07" db="EMBL/GenBank/DDBJ databases">
        <title>Sequencing the genomes of 1000 actinobacteria strains.</title>
        <authorList>
            <person name="Klenk H.-P."/>
        </authorList>
    </citation>
    <scope>NUCLEOTIDE SEQUENCE [LARGE SCALE GENOMIC DNA]</scope>
    <source>
        <strain evidence="2 3">DSM 40398</strain>
    </source>
</reference>
<feature type="compositionally biased region" description="Basic residues" evidence="1">
    <location>
        <begin position="22"/>
        <end position="49"/>
    </location>
</feature>
<sequence>MKTGILAEAAGEGSEDPETVRTRRNRSTVHPRPRGRPGRSGHLRSRQARRQPMTGGPNVNSLEGRTTVVTGDCVRRRAGRRRLLVGLTVR</sequence>
<name>A0A7Y9JKI8_9ACTN</name>
<gene>
    <name evidence="2" type="ORF">BJY14_007666</name>
</gene>
<protein>
    <submittedName>
        <fullName evidence="2">Uncharacterized protein</fullName>
    </submittedName>
</protein>